<dbReference type="GO" id="GO:0043190">
    <property type="term" value="C:ATP-binding cassette (ABC) transporter complex"/>
    <property type="evidence" value="ECO:0007669"/>
    <property type="project" value="InterPro"/>
</dbReference>
<keyword evidence="4" id="KW-1185">Reference proteome</keyword>
<reference evidence="3 4" key="1">
    <citation type="submission" date="2018-10" db="EMBL/GenBank/DDBJ databases">
        <title>Genomic Encyclopedia of Type Strains, Phase IV (KMG-IV): sequencing the most valuable type-strain genomes for metagenomic binning, comparative biology and taxonomic classification.</title>
        <authorList>
            <person name="Goeker M."/>
        </authorList>
    </citation>
    <scope>NUCLEOTIDE SEQUENCE [LARGE SCALE GENOMIC DNA]</scope>
    <source>
        <strain evidence="3 4">DSM 23229</strain>
    </source>
</reference>
<sequence>MTLSRPLLSAATLATLLTGPLLSLPAHAALDQVRFGVPPWPGVTVKTEVASQLLGELGYRPQAQELAVSVVINGLASGNLDAYLAGWYPTEQPLIEPLVEEGRLEKVVANVSDAVNGLAVPDHVWNAGVHTISDLDRHADRFNSTIYGIEAGASMSEVIDNQIKDDYAGLGDWTQKNSSTAAMLAQVGQEIDNDQWVVFNAWKPHWMNLTYKLHYLTDDRPDSPIANVSSTVWTVVPSGLKQDDPNLYRFFHQFVVDSRIQSQWIYDYSHERNDPEQVAHDWIAANLETVQEWLDGVKTKDGRDAFEVVSADFR</sequence>
<protein>
    <submittedName>
        <fullName evidence="3">Glycine betaine/proline transport system substrate-binding protein</fullName>
    </submittedName>
</protein>
<dbReference type="AlphaFoldDB" id="A0A420WWV9"/>
<feature type="chain" id="PRO_5019052057" evidence="1">
    <location>
        <begin position="29"/>
        <end position="314"/>
    </location>
</feature>
<comment type="caution">
    <text evidence="3">The sequence shown here is derived from an EMBL/GenBank/DDBJ whole genome shotgun (WGS) entry which is preliminary data.</text>
</comment>
<dbReference type="SUPFAM" id="SSF53850">
    <property type="entry name" value="Periplasmic binding protein-like II"/>
    <property type="match status" value="1"/>
</dbReference>
<keyword evidence="1" id="KW-0732">Signal</keyword>
<proteinExistence type="predicted"/>
<accession>A0A420WWV9</accession>
<dbReference type="Gene3D" id="3.40.190.10">
    <property type="entry name" value="Periplasmic binding protein-like II"/>
    <property type="match status" value="1"/>
</dbReference>
<dbReference type="GO" id="GO:0015871">
    <property type="term" value="P:choline transport"/>
    <property type="evidence" value="ECO:0007669"/>
    <property type="project" value="InterPro"/>
</dbReference>
<dbReference type="GO" id="GO:0042597">
    <property type="term" value="C:periplasmic space"/>
    <property type="evidence" value="ECO:0007669"/>
    <property type="project" value="InterPro"/>
</dbReference>
<gene>
    <name evidence="3" type="ORF">C7446_1433</name>
</gene>
<evidence type="ECO:0000313" key="4">
    <source>
        <dbReference type="Proteomes" id="UP000281975"/>
    </source>
</evidence>
<evidence type="ECO:0000259" key="2">
    <source>
        <dbReference type="Pfam" id="PF04069"/>
    </source>
</evidence>
<dbReference type="GO" id="GO:0033265">
    <property type="term" value="F:choline binding"/>
    <property type="evidence" value="ECO:0007669"/>
    <property type="project" value="InterPro"/>
</dbReference>
<dbReference type="CDD" id="cd13640">
    <property type="entry name" value="PBP2_ChoX"/>
    <property type="match status" value="1"/>
</dbReference>
<dbReference type="OrthoDB" id="9787902at2"/>
<dbReference type="InterPro" id="IPR007210">
    <property type="entry name" value="ABC_Gly_betaine_transp_sub-bd"/>
</dbReference>
<dbReference type="GO" id="GO:0022857">
    <property type="term" value="F:transmembrane transporter activity"/>
    <property type="evidence" value="ECO:0007669"/>
    <property type="project" value="InterPro"/>
</dbReference>
<evidence type="ECO:0000256" key="1">
    <source>
        <dbReference type="SAM" id="SignalP"/>
    </source>
</evidence>
<name>A0A420WWV9_9GAMM</name>
<dbReference type="Pfam" id="PF04069">
    <property type="entry name" value="OpuAC"/>
    <property type="match status" value="1"/>
</dbReference>
<dbReference type="EMBL" id="RBIN01000004">
    <property type="protein sequence ID" value="RKR04231.1"/>
    <property type="molecule type" value="Genomic_DNA"/>
</dbReference>
<dbReference type="RefSeq" id="WP_121172414.1">
    <property type="nucleotide sequence ID" value="NZ_RBIN01000004.1"/>
</dbReference>
<dbReference type="Gene3D" id="3.40.190.100">
    <property type="entry name" value="Glycine betaine-binding periplasmic protein, domain 2"/>
    <property type="match status" value="1"/>
</dbReference>
<dbReference type="InterPro" id="IPR017783">
    <property type="entry name" value="ABC_choline_sub-bd"/>
</dbReference>
<dbReference type="Proteomes" id="UP000281975">
    <property type="component" value="Unassembled WGS sequence"/>
</dbReference>
<feature type="signal peptide" evidence="1">
    <location>
        <begin position="1"/>
        <end position="28"/>
    </location>
</feature>
<evidence type="ECO:0000313" key="3">
    <source>
        <dbReference type="EMBL" id="RKR04231.1"/>
    </source>
</evidence>
<feature type="domain" description="ABC-type glycine betaine transport system substrate-binding" evidence="2">
    <location>
        <begin position="32"/>
        <end position="284"/>
    </location>
</feature>
<organism evidence="3 4">
    <name type="scientific">Kushneria sinocarnis</name>
    <dbReference type="NCBI Taxonomy" id="595502"/>
    <lineage>
        <taxon>Bacteria</taxon>
        <taxon>Pseudomonadati</taxon>
        <taxon>Pseudomonadota</taxon>
        <taxon>Gammaproteobacteria</taxon>
        <taxon>Oceanospirillales</taxon>
        <taxon>Halomonadaceae</taxon>
        <taxon>Kushneria</taxon>
    </lineage>
</organism>